<evidence type="ECO:0000256" key="2">
    <source>
        <dbReference type="RuleBase" id="RU367018"/>
    </source>
</evidence>
<evidence type="ECO:0000313" key="5">
    <source>
        <dbReference type="EMBL" id="CAL5078660.1"/>
    </source>
</evidence>
<dbReference type="InterPro" id="IPR031052">
    <property type="entry name" value="FHY3/FAR1"/>
</dbReference>
<feature type="compositionally biased region" description="Low complexity" evidence="3">
    <location>
        <begin position="800"/>
        <end position="812"/>
    </location>
</feature>
<organism evidence="5 6">
    <name type="scientific">Urochloa decumbens</name>
    <dbReference type="NCBI Taxonomy" id="240449"/>
    <lineage>
        <taxon>Eukaryota</taxon>
        <taxon>Viridiplantae</taxon>
        <taxon>Streptophyta</taxon>
        <taxon>Embryophyta</taxon>
        <taxon>Tracheophyta</taxon>
        <taxon>Spermatophyta</taxon>
        <taxon>Magnoliopsida</taxon>
        <taxon>Liliopsida</taxon>
        <taxon>Poales</taxon>
        <taxon>Poaceae</taxon>
        <taxon>PACMAD clade</taxon>
        <taxon>Panicoideae</taxon>
        <taxon>Panicodae</taxon>
        <taxon>Paniceae</taxon>
        <taxon>Melinidinae</taxon>
        <taxon>Urochloa</taxon>
    </lineage>
</organism>
<dbReference type="Proteomes" id="UP001497457">
    <property type="component" value="Chromosome 7b"/>
</dbReference>
<dbReference type="InterPro" id="IPR007527">
    <property type="entry name" value="Znf_SWIM"/>
</dbReference>
<gene>
    <name evidence="5" type="ORF">URODEC1_LOCUS107247</name>
</gene>
<feature type="compositionally biased region" description="Gly residues" evidence="3">
    <location>
        <begin position="95"/>
        <end position="106"/>
    </location>
</feature>
<evidence type="ECO:0000259" key="4">
    <source>
        <dbReference type="PROSITE" id="PS50966"/>
    </source>
</evidence>
<dbReference type="PANTHER" id="PTHR31669">
    <property type="entry name" value="PROTEIN FAR1-RELATED SEQUENCE 10-RELATED"/>
    <property type="match status" value="1"/>
</dbReference>
<dbReference type="EMBL" id="OZ075117">
    <property type="protein sequence ID" value="CAL5078660.1"/>
    <property type="molecule type" value="Genomic_DNA"/>
</dbReference>
<dbReference type="AlphaFoldDB" id="A0ABC9FNU7"/>
<proteinExistence type="inferred from homology"/>
<dbReference type="GO" id="GO:0005634">
    <property type="term" value="C:nucleus"/>
    <property type="evidence" value="ECO:0007669"/>
    <property type="project" value="UniProtKB-SubCell"/>
</dbReference>
<sequence>MIRLEKRRGELRAAAASGSPEMAGIPPGFDGGDRQRMEAPRRGGDADVTMLAVKAEPVDLPGAGCSGGGAGAEAVQGGGPASGSAGTGVAHDGGPASGGAESGGAADGAAQACGWVRRPRFGSIPDVRVPKPGRVSAYEQTLRNYAEKKSGVVINPAVGTSFDSRAEAYEFYNLYSWEVGFGIRWGKARKNAAKSVTGQEILCSCVGNPDKVNCSTQRAGCKAMIRLHRSSDSGWHIAEFIADHTHPLSGACSDKSDWPSHKHLDPYTKDLVLHLRNNNIDLSKINGIIAGFFGAMENVLFNKRALKSLCARISKENSDDDICKALELFHSFRRDDPSFIYSVEVDNESRIKTLLWTNGCSRMKYAYFSDAITFDTTYRTTLYDMPFGLFVGTNNHYQSVILGGALMRYETEESFKWVFNEFVTLMGGKAPRTILTDQCHEMELAIEEVLPETTHRWCKLHVLRREDECLGPIYLKNTGFKDDFHKVIDAMLLTVAEFESAWKNLLEKYNLHGDAFLSQIYDSRHRWAKPYFKEKFCGKQTGMQKRETVNHILKGYVPPDSSIYMFVQQYNQLQSDLESKESFEESRSNKKSRVLSKGVPIEEHAAKVYTRAMFEKFGEIIFESGSYVVDEKEKGKAYVVRHIRSDRRETWSQVEFEVTIRANDGAVVCECGLGEHMGMPCCHAVKVMTHLGMQEIPAGNIMKRWSRSARDISLYHLTGYPVDMTPGMQQAYRYSALYVAAMELVDLGASSDEAFAIATAALAQAKQRLLEAGKAKDSTRLAGQPAHSAVAMQGSDAQEVSAVTTDDTTSAAGERGLGKKSVPGRKRKVLQQFPAEVSQSTLAAPML</sequence>
<dbReference type="PANTHER" id="PTHR31669:SF307">
    <property type="entry name" value="PROTEIN FAR1-RELATED SEQUENCE"/>
    <property type="match status" value="1"/>
</dbReference>
<dbReference type="PROSITE" id="PS50966">
    <property type="entry name" value="ZF_SWIM"/>
    <property type="match status" value="1"/>
</dbReference>
<reference evidence="5" key="1">
    <citation type="submission" date="2024-10" db="EMBL/GenBank/DDBJ databases">
        <authorList>
            <person name="Ryan C."/>
        </authorList>
    </citation>
    <scope>NUCLEOTIDE SEQUENCE [LARGE SCALE GENOMIC DNA]</scope>
</reference>
<comment type="subcellular location">
    <subcellularLocation>
        <location evidence="2">Nucleus</location>
    </subcellularLocation>
</comment>
<evidence type="ECO:0000313" key="6">
    <source>
        <dbReference type="Proteomes" id="UP001497457"/>
    </source>
</evidence>
<evidence type="ECO:0000256" key="1">
    <source>
        <dbReference type="PROSITE-ProRule" id="PRU00325"/>
    </source>
</evidence>
<dbReference type="Pfam" id="PF03101">
    <property type="entry name" value="FAR1"/>
    <property type="match status" value="1"/>
</dbReference>
<feature type="compositionally biased region" description="Basic and acidic residues" evidence="3">
    <location>
        <begin position="31"/>
        <end position="44"/>
    </location>
</feature>
<feature type="region of interest" description="Disordered" evidence="3">
    <location>
        <begin position="1"/>
        <end position="44"/>
    </location>
</feature>
<dbReference type="GO" id="GO:0006355">
    <property type="term" value="P:regulation of DNA-templated transcription"/>
    <property type="evidence" value="ECO:0007669"/>
    <property type="project" value="UniProtKB-UniRule"/>
</dbReference>
<dbReference type="Pfam" id="PF10551">
    <property type="entry name" value="MULE"/>
    <property type="match status" value="1"/>
</dbReference>
<comment type="similarity">
    <text evidence="2">Belongs to the FHY3/FAR1 family.</text>
</comment>
<evidence type="ECO:0000256" key="3">
    <source>
        <dbReference type="SAM" id="MobiDB-lite"/>
    </source>
</evidence>
<dbReference type="GO" id="GO:0008270">
    <property type="term" value="F:zinc ion binding"/>
    <property type="evidence" value="ECO:0007669"/>
    <property type="project" value="UniProtKB-UniRule"/>
</dbReference>
<feature type="domain" description="SWIM-type" evidence="4">
    <location>
        <begin position="656"/>
        <end position="692"/>
    </location>
</feature>
<keyword evidence="1 2" id="KW-0863">Zinc-finger</keyword>
<name>A0ABC9FNU7_9POAL</name>
<feature type="region of interest" description="Disordered" evidence="3">
    <location>
        <begin position="776"/>
        <end position="825"/>
    </location>
</feature>
<keyword evidence="2" id="KW-0862">Zinc</keyword>
<feature type="compositionally biased region" description="Gly residues" evidence="3">
    <location>
        <begin position="68"/>
        <end position="81"/>
    </location>
</feature>
<accession>A0ABC9FNU7</accession>
<keyword evidence="2" id="KW-0539">Nucleus</keyword>
<keyword evidence="2" id="KW-0479">Metal-binding</keyword>
<protein>
    <recommendedName>
        <fullName evidence="2">Protein FAR1-RELATED SEQUENCE</fullName>
    </recommendedName>
</protein>
<dbReference type="InterPro" id="IPR004330">
    <property type="entry name" value="FAR1_DNA_bnd_dom"/>
</dbReference>
<keyword evidence="6" id="KW-1185">Reference proteome</keyword>
<comment type="function">
    <text evidence="2">Putative transcription activator involved in regulating light control of development.</text>
</comment>
<feature type="compositionally biased region" description="Low complexity" evidence="3">
    <location>
        <begin position="82"/>
        <end position="94"/>
    </location>
</feature>
<dbReference type="InterPro" id="IPR018289">
    <property type="entry name" value="MULE_transposase_dom"/>
</dbReference>
<feature type="region of interest" description="Disordered" evidence="3">
    <location>
        <begin position="68"/>
        <end position="107"/>
    </location>
</feature>